<gene>
    <name evidence="2" type="ORF">KI387_040410</name>
</gene>
<proteinExistence type="predicted"/>
<dbReference type="EMBL" id="JAHRHJ020000166">
    <property type="protein sequence ID" value="KAH9294385.1"/>
    <property type="molecule type" value="Genomic_DNA"/>
</dbReference>
<feature type="non-terminal residue" evidence="2">
    <location>
        <position position="261"/>
    </location>
</feature>
<feature type="compositionally biased region" description="Basic and acidic residues" evidence="1">
    <location>
        <begin position="8"/>
        <end position="28"/>
    </location>
</feature>
<feature type="compositionally biased region" description="Acidic residues" evidence="1">
    <location>
        <begin position="29"/>
        <end position="40"/>
    </location>
</feature>
<accession>A0AA38F9X2</accession>
<organism evidence="2 3">
    <name type="scientific">Taxus chinensis</name>
    <name type="common">Chinese yew</name>
    <name type="synonym">Taxus wallichiana var. chinensis</name>
    <dbReference type="NCBI Taxonomy" id="29808"/>
    <lineage>
        <taxon>Eukaryota</taxon>
        <taxon>Viridiplantae</taxon>
        <taxon>Streptophyta</taxon>
        <taxon>Embryophyta</taxon>
        <taxon>Tracheophyta</taxon>
        <taxon>Spermatophyta</taxon>
        <taxon>Pinopsida</taxon>
        <taxon>Pinidae</taxon>
        <taxon>Conifers II</taxon>
        <taxon>Cupressales</taxon>
        <taxon>Taxaceae</taxon>
        <taxon>Taxus</taxon>
    </lineage>
</organism>
<dbReference type="Proteomes" id="UP000824469">
    <property type="component" value="Unassembled WGS sequence"/>
</dbReference>
<dbReference type="AlphaFoldDB" id="A0AA38F9X2"/>
<name>A0AA38F9X2_TAXCH</name>
<protein>
    <submittedName>
        <fullName evidence="2">Uncharacterized protein</fullName>
    </submittedName>
</protein>
<feature type="region of interest" description="Disordered" evidence="1">
    <location>
        <begin position="1"/>
        <end position="72"/>
    </location>
</feature>
<reference evidence="2 3" key="1">
    <citation type="journal article" date="2021" name="Nat. Plants">
        <title>The Taxus genome provides insights into paclitaxel biosynthesis.</title>
        <authorList>
            <person name="Xiong X."/>
            <person name="Gou J."/>
            <person name="Liao Q."/>
            <person name="Li Y."/>
            <person name="Zhou Q."/>
            <person name="Bi G."/>
            <person name="Li C."/>
            <person name="Du R."/>
            <person name="Wang X."/>
            <person name="Sun T."/>
            <person name="Guo L."/>
            <person name="Liang H."/>
            <person name="Lu P."/>
            <person name="Wu Y."/>
            <person name="Zhang Z."/>
            <person name="Ro D.K."/>
            <person name="Shang Y."/>
            <person name="Huang S."/>
            <person name="Yan J."/>
        </authorList>
    </citation>
    <scope>NUCLEOTIDE SEQUENCE [LARGE SCALE GENOMIC DNA]</scope>
    <source>
        <strain evidence="2">Ta-2019</strain>
    </source>
</reference>
<comment type="caution">
    <text evidence="2">The sequence shown here is derived from an EMBL/GenBank/DDBJ whole genome shotgun (WGS) entry which is preliminary data.</text>
</comment>
<evidence type="ECO:0000313" key="3">
    <source>
        <dbReference type="Proteomes" id="UP000824469"/>
    </source>
</evidence>
<evidence type="ECO:0000313" key="2">
    <source>
        <dbReference type="EMBL" id="KAH9294385.1"/>
    </source>
</evidence>
<sequence length="261" mass="29049">QEEEKEEEEQKEKKNESEKEGDERKKEEESDENEEEEEVVEVSAQDLGKASASRPKLNIRRPSPSPPTTTVVVSASQSSLPPLALGMTSTSTSLGEISNTSFSWVQPMIESKKRKTQSKVEVPNYDVVAALLGTPPAKKAKTTSRLVTDTSGQQFIEIVKPTVDKSEQEISTTDFEITRISLGESTPEGDVHNLKETIFKVIERVEKGKQTQEQLEEQVQTLSTYIKYFLSSNTTPLDPTPLTSLPTYATIRDINMEVVAK</sequence>
<evidence type="ECO:0000256" key="1">
    <source>
        <dbReference type="SAM" id="MobiDB-lite"/>
    </source>
</evidence>
<keyword evidence="3" id="KW-1185">Reference proteome</keyword>
<feature type="non-terminal residue" evidence="2">
    <location>
        <position position="1"/>
    </location>
</feature>